<evidence type="ECO:0000259" key="1">
    <source>
        <dbReference type="Pfam" id="PF09992"/>
    </source>
</evidence>
<dbReference type="AlphaFoldDB" id="A0A645EIC7"/>
<organism evidence="2">
    <name type="scientific">bioreactor metagenome</name>
    <dbReference type="NCBI Taxonomy" id="1076179"/>
    <lineage>
        <taxon>unclassified sequences</taxon>
        <taxon>metagenomes</taxon>
        <taxon>ecological metagenomes</taxon>
    </lineage>
</organism>
<feature type="domain" description="Phosphodiester glycosidase" evidence="1">
    <location>
        <begin position="100"/>
        <end position="276"/>
    </location>
</feature>
<dbReference type="EMBL" id="VSSQ01046930">
    <property type="protein sequence ID" value="MPN00899.1"/>
    <property type="molecule type" value="Genomic_DNA"/>
</dbReference>
<sequence>MTGTLGQRFLLILLLIILAVYPAFADVPGSLPAASSYASEGLSYEDETISVSITQGRAYETDYWVARIKLSEPGQLRTASARGFDANRTVRGLTLAARVNAVLAINGDYFSYIPDGYLIRNGVQYRDLPSGKRDVLLIDDRGDFYQLPMAAREDIDAFSGNPIMNSFNFGPALVIDGVRVEEYVENNNAAFKPRQRMAIAQVKRGSLEYVAVACAGPRGRNTGLTLDEFSRLVYEQGVENAYNLDGGNSTMMMFNGAYVNTGDLGNIRDISDIIYFVSTHQEEAK</sequence>
<comment type="caution">
    <text evidence="2">The sequence shown here is derived from an EMBL/GenBank/DDBJ whole genome shotgun (WGS) entry which is preliminary data.</text>
</comment>
<evidence type="ECO:0000313" key="2">
    <source>
        <dbReference type="EMBL" id="MPN00899.1"/>
    </source>
</evidence>
<dbReference type="InterPro" id="IPR018711">
    <property type="entry name" value="NAGPA"/>
</dbReference>
<proteinExistence type="predicted"/>
<dbReference type="PANTHER" id="PTHR40446:SF2">
    <property type="entry name" value="N-ACETYLGLUCOSAMINE-1-PHOSPHODIESTER ALPHA-N-ACETYLGLUCOSAMINIDASE"/>
    <property type="match status" value="1"/>
</dbReference>
<dbReference type="PANTHER" id="PTHR40446">
    <property type="entry name" value="N-ACETYLGLUCOSAMINE-1-PHOSPHODIESTER ALPHA-N-ACETYLGLUCOSAMINIDASE"/>
    <property type="match status" value="1"/>
</dbReference>
<gene>
    <name evidence="2" type="ORF">SDC9_148097</name>
</gene>
<accession>A0A645EIC7</accession>
<protein>
    <recommendedName>
        <fullName evidence="1">Phosphodiester glycosidase domain-containing protein</fullName>
    </recommendedName>
</protein>
<reference evidence="2" key="1">
    <citation type="submission" date="2019-08" db="EMBL/GenBank/DDBJ databases">
        <authorList>
            <person name="Kucharzyk K."/>
            <person name="Murdoch R.W."/>
            <person name="Higgins S."/>
            <person name="Loffler F."/>
        </authorList>
    </citation>
    <scope>NUCLEOTIDE SEQUENCE</scope>
</reference>
<name>A0A645EIC7_9ZZZZ</name>
<dbReference type="Pfam" id="PF09992">
    <property type="entry name" value="NAGPA"/>
    <property type="match status" value="1"/>
</dbReference>